<name>A0AC35F5Q1_9BILA</name>
<protein>
    <submittedName>
        <fullName evidence="2">Uncharacterized protein</fullName>
    </submittedName>
</protein>
<reference evidence="2" key="1">
    <citation type="submission" date="2022-11" db="UniProtKB">
        <authorList>
            <consortium name="WormBaseParasite"/>
        </authorList>
    </citation>
    <scope>IDENTIFICATION</scope>
</reference>
<proteinExistence type="predicted"/>
<dbReference type="Proteomes" id="UP000887580">
    <property type="component" value="Unplaced"/>
</dbReference>
<organism evidence="1 2">
    <name type="scientific">Panagrolaimus sp. PS1159</name>
    <dbReference type="NCBI Taxonomy" id="55785"/>
    <lineage>
        <taxon>Eukaryota</taxon>
        <taxon>Metazoa</taxon>
        <taxon>Ecdysozoa</taxon>
        <taxon>Nematoda</taxon>
        <taxon>Chromadorea</taxon>
        <taxon>Rhabditida</taxon>
        <taxon>Tylenchina</taxon>
        <taxon>Panagrolaimomorpha</taxon>
        <taxon>Panagrolaimoidea</taxon>
        <taxon>Panagrolaimidae</taxon>
        <taxon>Panagrolaimus</taxon>
    </lineage>
</organism>
<evidence type="ECO:0000313" key="1">
    <source>
        <dbReference type="Proteomes" id="UP000887580"/>
    </source>
</evidence>
<evidence type="ECO:0000313" key="2">
    <source>
        <dbReference type="WBParaSite" id="PS1159_v2.g14140.t1"/>
    </source>
</evidence>
<accession>A0AC35F5Q1</accession>
<dbReference type="WBParaSite" id="PS1159_v2.g14140.t1">
    <property type="protein sequence ID" value="PS1159_v2.g14140.t1"/>
    <property type="gene ID" value="PS1159_v2.g14140"/>
</dbReference>
<sequence length="72" mass="8094">MTQLFWVSSILTIILYFQYSYSQTTPTNCAGITTDWLAWGEWSTCTDTCGGCGIYMRTRVCLTSNINCLCQG</sequence>